<dbReference type="InterPro" id="IPR001412">
    <property type="entry name" value="aa-tRNA-synth_I_CS"/>
</dbReference>
<dbReference type="Proteomes" id="UP000179233">
    <property type="component" value="Unassembled WGS sequence"/>
</dbReference>
<dbReference type="PANTHER" id="PTHR43326">
    <property type="entry name" value="METHIONYL-TRNA SYNTHETASE"/>
    <property type="match status" value="1"/>
</dbReference>
<dbReference type="PROSITE" id="PS00178">
    <property type="entry name" value="AA_TRNA_LIGASE_I"/>
    <property type="match status" value="1"/>
</dbReference>
<dbReference type="GO" id="GO:0004825">
    <property type="term" value="F:methionine-tRNA ligase activity"/>
    <property type="evidence" value="ECO:0007669"/>
    <property type="project" value="UniProtKB-EC"/>
</dbReference>
<comment type="caution">
    <text evidence="15">The sequence shown here is derived from an EMBL/GenBank/DDBJ whole genome shotgun (WGS) entry which is preliminary data.</text>
</comment>
<dbReference type="InterPro" id="IPR023457">
    <property type="entry name" value="Met-tRNA_synth_2"/>
</dbReference>
<dbReference type="EC" id="6.1.1.10" evidence="2"/>
<evidence type="ECO:0000256" key="5">
    <source>
        <dbReference type="ARBA" id="ARBA00022598"/>
    </source>
</evidence>
<comment type="function">
    <text evidence="1">Is required not only for elongation of protein synthesis but also for the initiation of all mRNA translation through initiator tRNA(fMet) aminoacylation.</text>
</comment>
<dbReference type="Gene3D" id="2.170.220.10">
    <property type="match status" value="1"/>
</dbReference>
<dbReference type="Pfam" id="PF09334">
    <property type="entry name" value="tRNA-synt_1g"/>
    <property type="match status" value="1"/>
</dbReference>
<organism evidence="15 16">
    <name type="scientific">Candidatus Chisholmbacteria bacterium RIFCSPHIGHO2_01_FULL_52_32</name>
    <dbReference type="NCBI Taxonomy" id="1797591"/>
    <lineage>
        <taxon>Bacteria</taxon>
        <taxon>Candidatus Chisholmiibacteriota</taxon>
    </lineage>
</organism>
<feature type="domain" description="Methionyl/Leucyl tRNA synthetase" evidence="14">
    <location>
        <begin position="139"/>
        <end position="363"/>
    </location>
</feature>
<dbReference type="Gene3D" id="3.40.50.620">
    <property type="entry name" value="HUPs"/>
    <property type="match status" value="1"/>
</dbReference>
<evidence type="ECO:0000256" key="4">
    <source>
        <dbReference type="ARBA" id="ARBA00022490"/>
    </source>
</evidence>
<evidence type="ECO:0000256" key="10">
    <source>
        <dbReference type="ARBA" id="ARBA00030904"/>
    </source>
</evidence>
<dbReference type="Pfam" id="PF00133">
    <property type="entry name" value="tRNA-synt_1"/>
    <property type="match status" value="1"/>
</dbReference>
<sequence length="474" mass="54572">MRRRKFYLTSAIPYVNARPHLGHAQEYVIADCIQRYHELLGDGVFLGSGADENALKNVQAAEKEELSPSVFLKKYSDIFRDFYGLLGVSLDVFRRGTDQTFHWPGVQLLWNRCLRSGDIYKKRYVGLYCVGCESFKRKKDLLDGKCPDHNTFPERIEEENYFFRLSKYQHQIEDLITSDTLRIFPQKRRREILSFVRMGLEDFSISRSNERARGVGVPIPGDDGQKIYVWFDALAIYMTGVGYGYDERLWKAWWPADLHIIGKDIIRFHAVYWPAILLSAKLPLPKALLVHGFITIGGHKMSKTIGNVIDPYWLLNTYGLDAVRYFLLREIPTLDDGDFTLRRFEELYTSDLSNGLGNLVSRIATLAQRSGFSFPASPPLHFRLQVKKHLEDYRLDLALSEIWKSVSTLNHTIDRNRPWTLSGMSLRKVLTALIGSLRQVGFELQPFLPDTSAKILARFAGPKILAQNPFFPHL</sequence>
<dbReference type="GO" id="GO:0006431">
    <property type="term" value="P:methionyl-tRNA aminoacylation"/>
    <property type="evidence" value="ECO:0007669"/>
    <property type="project" value="InterPro"/>
</dbReference>
<dbReference type="InterPro" id="IPR014729">
    <property type="entry name" value="Rossmann-like_a/b/a_fold"/>
</dbReference>
<evidence type="ECO:0000256" key="11">
    <source>
        <dbReference type="ARBA" id="ARBA00047469"/>
    </source>
</evidence>
<dbReference type="EMBL" id="MHCJ01000001">
    <property type="protein sequence ID" value="OGY19101.1"/>
    <property type="molecule type" value="Genomic_DNA"/>
</dbReference>
<dbReference type="InterPro" id="IPR009080">
    <property type="entry name" value="tRNAsynth_Ia_anticodon-bd"/>
</dbReference>
<dbReference type="NCBIfam" id="TIGR00398">
    <property type="entry name" value="metG"/>
    <property type="match status" value="1"/>
</dbReference>
<dbReference type="SUPFAM" id="SSF47323">
    <property type="entry name" value="Anticodon-binding domain of a subclass of class I aminoacyl-tRNA synthetases"/>
    <property type="match status" value="1"/>
</dbReference>
<accession>A0A1G1VUL6</accession>
<evidence type="ECO:0000259" key="14">
    <source>
        <dbReference type="Pfam" id="PF09334"/>
    </source>
</evidence>
<dbReference type="InterPro" id="IPR033911">
    <property type="entry name" value="MetRS_core"/>
</dbReference>
<dbReference type="PRINTS" id="PR01041">
    <property type="entry name" value="TRNASYNTHMET"/>
</dbReference>
<proteinExistence type="inferred from homology"/>
<keyword evidence="8 12" id="KW-0648">Protein biosynthesis</keyword>
<evidence type="ECO:0000256" key="12">
    <source>
        <dbReference type="RuleBase" id="RU363035"/>
    </source>
</evidence>
<feature type="domain" description="Aminoacyl-tRNA synthetase class Ia" evidence="13">
    <location>
        <begin position="4"/>
        <end position="63"/>
    </location>
</feature>
<evidence type="ECO:0000313" key="16">
    <source>
        <dbReference type="Proteomes" id="UP000179233"/>
    </source>
</evidence>
<evidence type="ECO:0000256" key="9">
    <source>
        <dbReference type="ARBA" id="ARBA00023146"/>
    </source>
</evidence>
<dbReference type="Gene3D" id="1.10.730.10">
    <property type="entry name" value="Isoleucyl-tRNA Synthetase, Domain 1"/>
    <property type="match status" value="1"/>
</dbReference>
<dbReference type="InterPro" id="IPR014758">
    <property type="entry name" value="Met-tRNA_synth"/>
</dbReference>
<comment type="catalytic activity">
    <reaction evidence="11">
        <text>tRNA(Leu) + L-leucine + ATP = L-leucyl-tRNA(Leu) + AMP + diphosphate</text>
        <dbReference type="Rhea" id="RHEA:11688"/>
        <dbReference type="Rhea" id="RHEA-COMP:9613"/>
        <dbReference type="Rhea" id="RHEA-COMP:9622"/>
        <dbReference type="ChEBI" id="CHEBI:30616"/>
        <dbReference type="ChEBI" id="CHEBI:33019"/>
        <dbReference type="ChEBI" id="CHEBI:57427"/>
        <dbReference type="ChEBI" id="CHEBI:78442"/>
        <dbReference type="ChEBI" id="CHEBI:78494"/>
        <dbReference type="ChEBI" id="CHEBI:456215"/>
        <dbReference type="EC" id="6.1.1.4"/>
    </reaction>
</comment>
<dbReference type="SUPFAM" id="SSF52374">
    <property type="entry name" value="Nucleotidylyl transferase"/>
    <property type="match status" value="1"/>
</dbReference>
<evidence type="ECO:0000256" key="8">
    <source>
        <dbReference type="ARBA" id="ARBA00022917"/>
    </source>
</evidence>
<dbReference type="GO" id="GO:0004823">
    <property type="term" value="F:leucine-tRNA ligase activity"/>
    <property type="evidence" value="ECO:0007669"/>
    <property type="project" value="UniProtKB-EC"/>
</dbReference>
<evidence type="ECO:0000256" key="2">
    <source>
        <dbReference type="ARBA" id="ARBA00012838"/>
    </source>
</evidence>
<evidence type="ECO:0000256" key="1">
    <source>
        <dbReference type="ARBA" id="ARBA00003314"/>
    </source>
</evidence>
<keyword evidence="5 12" id="KW-0436">Ligase</keyword>
<evidence type="ECO:0000256" key="3">
    <source>
        <dbReference type="ARBA" id="ARBA00018753"/>
    </source>
</evidence>
<keyword evidence="9 12" id="KW-0030">Aminoacyl-tRNA synthetase</keyword>
<protein>
    <recommendedName>
        <fullName evidence="3">Methionine--tRNA ligase</fullName>
        <ecNumber evidence="2">6.1.1.10</ecNumber>
    </recommendedName>
    <alternativeName>
        <fullName evidence="10">Methionyl-tRNA synthetase</fullName>
    </alternativeName>
</protein>
<keyword evidence="6 12" id="KW-0547">Nucleotide-binding</keyword>
<dbReference type="GO" id="GO:0005524">
    <property type="term" value="F:ATP binding"/>
    <property type="evidence" value="ECO:0007669"/>
    <property type="project" value="UniProtKB-KW"/>
</dbReference>
<evidence type="ECO:0000313" key="15">
    <source>
        <dbReference type="EMBL" id="OGY19101.1"/>
    </source>
</evidence>
<evidence type="ECO:0000259" key="13">
    <source>
        <dbReference type="Pfam" id="PF00133"/>
    </source>
</evidence>
<reference evidence="15 16" key="1">
    <citation type="journal article" date="2016" name="Nat. Commun.">
        <title>Thousands of microbial genomes shed light on interconnected biogeochemical processes in an aquifer system.</title>
        <authorList>
            <person name="Anantharaman K."/>
            <person name="Brown C.T."/>
            <person name="Hug L.A."/>
            <person name="Sharon I."/>
            <person name="Castelle C.J."/>
            <person name="Probst A.J."/>
            <person name="Thomas B.C."/>
            <person name="Singh A."/>
            <person name="Wilkins M.J."/>
            <person name="Karaoz U."/>
            <person name="Brodie E.L."/>
            <person name="Williams K.H."/>
            <person name="Hubbard S.S."/>
            <person name="Banfield J.F."/>
        </authorList>
    </citation>
    <scope>NUCLEOTIDE SEQUENCE [LARGE SCALE GENOMIC DNA]</scope>
</reference>
<dbReference type="InterPro" id="IPR015413">
    <property type="entry name" value="Methionyl/Leucyl_tRNA_Synth"/>
</dbReference>
<dbReference type="CDD" id="cd00814">
    <property type="entry name" value="MetRS_core"/>
    <property type="match status" value="1"/>
</dbReference>
<evidence type="ECO:0000256" key="7">
    <source>
        <dbReference type="ARBA" id="ARBA00022840"/>
    </source>
</evidence>
<comment type="similarity">
    <text evidence="12">Belongs to the class-I aminoacyl-tRNA synthetase family.</text>
</comment>
<name>A0A1G1VUL6_9BACT</name>
<keyword evidence="7 12" id="KW-0067">ATP-binding</keyword>
<dbReference type="PANTHER" id="PTHR43326:SF1">
    <property type="entry name" value="METHIONINE--TRNA LIGASE, MITOCHONDRIAL"/>
    <property type="match status" value="1"/>
</dbReference>
<keyword evidence="4" id="KW-0963">Cytoplasm</keyword>
<dbReference type="AlphaFoldDB" id="A0A1G1VUL6"/>
<evidence type="ECO:0000256" key="6">
    <source>
        <dbReference type="ARBA" id="ARBA00022741"/>
    </source>
</evidence>
<gene>
    <name evidence="15" type="ORF">A2786_06210</name>
</gene>
<dbReference type="InterPro" id="IPR002300">
    <property type="entry name" value="aa-tRNA-synth_Ia"/>
</dbReference>